<keyword evidence="1" id="KW-0812">Transmembrane</keyword>
<dbReference type="Proteomes" id="UP001175226">
    <property type="component" value="Unassembled WGS sequence"/>
</dbReference>
<keyword evidence="1" id="KW-1133">Transmembrane helix</keyword>
<keyword evidence="3" id="KW-1185">Reference proteome</keyword>
<dbReference type="AlphaFoldDB" id="A0AA39IX75"/>
<organism evidence="2 3">
    <name type="scientific">Armillaria borealis</name>
    <dbReference type="NCBI Taxonomy" id="47425"/>
    <lineage>
        <taxon>Eukaryota</taxon>
        <taxon>Fungi</taxon>
        <taxon>Dikarya</taxon>
        <taxon>Basidiomycota</taxon>
        <taxon>Agaricomycotina</taxon>
        <taxon>Agaricomycetes</taxon>
        <taxon>Agaricomycetidae</taxon>
        <taxon>Agaricales</taxon>
        <taxon>Marasmiineae</taxon>
        <taxon>Physalacriaceae</taxon>
        <taxon>Armillaria</taxon>
    </lineage>
</organism>
<proteinExistence type="predicted"/>
<protein>
    <submittedName>
        <fullName evidence="2">Uncharacterized protein</fullName>
    </submittedName>
</protein>
<comment type="caution">
    <text evidence="2">The sequence shown here is derived from an EMBL/GenBank/DDBJ whole genome shotgun (WGS) entry which is preliminary data.</text>
</comment>
<evidence type="ECO:0000313" key="3">
    <source>
        <dbReference type="Proteomes" id="UP001175226"/>
    </source>
</evidence>
<gene>
    <name evidence="2" type="ORF">EV421DRAFT_1850790</name>
</gene>
<name>A0AA39IX75_9AGAR</name>
<evidence type="ECO:0000313" key="2">
    <source>
        <dbReference type="EMBL" id="KAK0432142.1"/>
    </source>
</evidence>
<dbReference type="EMBL" id="JAUEPT010000100">
    <property type="protein sequence ID" value="KAK0432142.1"/>
    <property type="molecule type" value="Genomic_DNA"/>
</dbReference>
<reference evidence="2" key="1">
    <citation type="submission" date="2023-06" db="EMBL/GenBank/DDBJ databases">
        <authorList>
            <consortium name="Lawrence Berkeley National Laboratory"/>
            <person name="Ahrendt S."/>
            <person name="Sahu N."/>
            <person name="Indic B."/>
            <person name="Wong-Bajracharya J."/>
            <person name="Merenyi Z."/>
            <person name="Ke H.-M."/>
            <person name="Monk M."/>
            <person name="Kocsube S."/>
            <person name="Drula E."/>
            <person name="Lipzen A."/>
            <person name="Balint B."/>
            <person name="Henrissat B."/>
            <person name="Andreopoulos B."/>
            <person name="Martin F.M."/>
            <person name="Harder C.B."/>
            <person name="Rigling D."/>
            <person name="Ford K.L."/>
            <person name="Foster G.D."/>
            <person name="Pangilinan J."/>
            <person name="Papanicolaou A."/>
            <person name="Barry K."/>
            <person name="LaButti K."/>
            <person name="Viragh M."/>
            <person name="Koriabine M."/>
            <person name="Yan M."/>
            <person name="Riley R."/>
            <person name="Champramary S."/>
            <person name="Plett K.L."/>
            <person name="Tsai I.J."/>
            <person name="Slot J."/>
            <person name="Sipos G."/>
            <person name="Plett J."/>
            <person name="Nagy L.G."/>
            <person name="Grigoriev I.V."/>
        </authorList>
    </citation>
    <scope>NUCLEOTIDE SEQUENCE</scope>
    <source>
        <strain evidence="2">FPL87.14</strain>
    </source>
</reference>
<sequence>MSIKINRESLEISPYRITLVTFSTTVAGAAIIQSIHFFGWQAVSFLYNQSIAKPRRRITSALLIPPNASYGFINNDFPCPVLVFCFMATAAYSGKGTLSIFCPRFYSTAAPFIENLLFQFQVHRSSTPCARDNC</sequence>
<feature type="transmembrane region" description="Helical" evidence="1">
    <location>
        <begin position="20"/>
        <end position="47"/>
    </location>
</feature>
<accession>A0AA39IX75</accession>
<evidence type="ECO:0000256" key="1">
    <source>
        <dbReference type="SAM" id="Phobius"/>
    </source>
</evidence>
<keyword evidence="1" id="KW-0472">Membrane</keyword>